<accession>V4S021</accession>
<dbReference type="EMBL" id="KI537036">
    <property type="protein sequence ID" value="ESR33552.1"/>
    <property type="molecule type" value="Genomic_DNA"/>
</dbReference>
<dbReference type="InParanoid" id="V4S021"/>
<keyword evidence="2" id="KW-1185">Reference proteome</keyword>
<name>V4S021_CITCL</name>
<evidence type="ECO:0000313" key="2">
    <source>
        <dbReference type="Proteomes" id="UP000030687"/>
    </source>
</evidence>
<evidence type="ECO:0000313" key="1">
    <source>
        <dbReference type="EMBL" id="ESR33552.1"/>
    </source>
</evidence>
<sequence>MKMNFTFHKTYIVSLQWGANCKRLPYGSLYQQEAHIQAQPSPVNLPNMLEVNLQQNRFDKSVHSHDVRYMLDKMPHPDKISSTTVILRPWTPLKLWQSFAECGLSLKMNMDTFMLSLAIKACVLNV</sequence>
<dbReference type="AlphaFoldDB" id="V4S021"/>
<dbReference type="KEGG" id="cic:CICLE_v10007205mg"/>
<gene>
    <name evidence="1" type="ORF">CICLE_v10007205mg</name>
</gene>
<dbReference type="Proteomes" id="UP000030687">
    <property type="component" value="Unassembled WGS sequence"/>
</dbReference>
<proteinExistence type="predicted"/>
<dbReference type="Gramene" id="ESR33552">
    <property type="protein sequence ID" value="ESR33552"/>
    <property type="gene ID" value="CICLE_v10007205mg"/>
</dbReference>
<reference evidence="1 2" key="1">
    <citation type="submission" date="2013-10" db="EMBL/GenBank/DDBJ databases">
        <authorList>
            <consortium name="International Citrus Genome Consortium"/>
            <person name="Jenkins J."/>
            <person name="Schmutz J."/>
            <person name="Prochnik S."/>
            <person name="Rokhsar D."/>
            <person name="Gmitter F."/>
            <person name="Ollitrault P."/>
            <person name="Machado M."/>
            <person name="Talon M."/>
            <person name="Wincker P."/>
            <person name="Jaillon O."/>
            <person name="Morgante M."/>
        </authorList>
    </citation>
    <scope>NUCLEOTIDE SEQUENCE</scope>
    <source>
        <strain evidence="2">cv. Clemenules</strain>
    </source>
</reference>
<protein>
    <submittedName>
        <fullName evidence="1">Uncharacterized protein</fullName>
    </submittedName>
</protein>
<organism evidence="1 2">
    <name type="scientific">Citrus clementina</name>
    <name type="common">Clementine</name>
    <name type="synonym">Citrus deliciosa x Citrus sinensis</name>
    <dbReference type="NCBI Taxonomy" id="85681"/>
    <lineage>
        <taxon>Eukaryota</taxon>
        <taxon>Viridiplantae</taxon>
        <taxon>Streptophyta</taxon>
        <taxon>Embryophyta</taxon>
        <taxon>Tracheophyta</taxon>
        <taxon>Spermatophyta</taxon>
        <taxon>Magnoliopsida</taxon>
        <taxon>eudicotyledons</taxon>
        <taxon>Gunneridae</taxon>
        <taxon>Pentapetalae</taxon>
        <taxon>rosids</taxon>
        <taxon>malvids</taxon>
        <taxon>Sapindales</taxon>
        <taxon>Rutaceae</taxon>
        <taxon>Aurantioideae</taxon>
        <taxon>Citrus</taxon>
    </lineage>
</organism>